<dbReference type="InterPro" id="IPR006657">
    <property type="entry name" value="MoPterin_dinucl-bd_dom"/>
</dbReference>
<dbReference type="SUPFAM" id="SSF50692">
    <property type="entry name" value="ADC-like"/>
    <property type="match status" value="1"/>
</dbReference>
<evidence type="ECO:0000259" key="10">
    <source>
        <dbReference type="PROSITE" id="PS51669"/>
    </source>
</evidence>
<evidence type="ECO:0000256" key="6">
    <source>
        <dbReference type="ARBA" id="ARBA00023004"/>
    </source>
</evidence>
<dbReference type="AlphaFoldDB" id="A0A841H259"/>
<dbReference type="GO" id="GO:0016491">
    <property type="term" value="F:oxidoreductase activity"/>
    <property type="evidence" value="ECO:0007669"/>
    <property type="project" value="UniProtKB-KW"/>
</dbReference>
<dbReference type="Gene3D" id="3.30.200.210">
    <property type="match status" value="1"/>
</dbReference>
<feature type="domain" description="4Fe-4S ferredoxin-type" evidence="9">
    <location>
        <begin position="858"/>
        <end position="889"/>
    </location>
</feature>
<dbReference type="SUPFAM" id="SSF54862">
    <property type="entry name" value="4Fe-4S ferredoxins"/>
    <property type="match status" value="1"/>
</dbReference>
<dbReference type="SUPFAM" id="SSF53706">
    <property type="entry name" value="Formate dehydrogenase/DMSO reductase, domains 1-3"/>
    <property type="match status" value="1"/>
</dbReference>
<dbReference type="InterPro" id="IPR006963">
    <property type="entry name" value="Mopterin_OxRdtase_4Fe-4S_dom"/>
</dbReference>
<dbReference type="RefSeq" id="WP_170034762.1">
    <property type="nucleotide sequence ID" value="NZ_JABDTL010000001.1"/>
</dbReference>
<dbReference type="Proteomes" id="UP000582837">
    <property type="component" value="Unassembled WGS sequence"/>
</dbReference>
<dbReference type="InterPro" id="IPR017896">
    <property type="entry name" value="4Fe4S_Fe-S-bd"/>
</dbReference>
<protein>
    <submittedName>
        <fullName evidence="11">Molybdopterin-containing oxidoreductase family iron-sulfur binding subunit</fullName>
    </submittedName>
</protein>
<dbReference type="PANTHER" id="PTHR43742:SF9">
    <property type="entry name" value="TETRATHIONATE REDUCTASE SUBUNIT A"/>
    <property type="match status" value="1"/>
</dbReference>
<dbReference type="Gene3D" id="3.40.228.10">
    <property type="entry name" value="Dimethylsulfoxide Reductase, domain 2"/>
    <property type="match status" value="1"/>
</dbReference>
<keyword evidence="3" id="KW-0479">Metal-binding</keyword>
<dbReference type="Pfam" id="PF04879">
    <property type="entry name" value="Molybdop_Fe4S4"/>
    <property type="match status" value="1"/>
</dbReference>
<dbReference type="Gene3D" id="3.40.50.740">
    <property type="match status" value="1"/>
</dbReference>
<proteinExistence type="predicted"/>
<dbReference type="PROSITE" id="PS51379">
    <property type="entry name" value="4FE4S_FER_2"/>
    <property type="match status" value="2"/>
</dbReference>
<comment type="caution">
    <text evidence="11">The sequence shown here is derived from an EMBL/GenBank/DDBJ whole genome shotgun (WGS) entry which is preliminary data.</text>
</comment>
<evidence type="ECO:0000256" key="4">
    <source>
        <dbReference type="ARBA" id="ARBA00022729"/>
    </source>
</evidence>
<evidence type="ECO:0000313" key="12">
    <source>
        <dbReference type="Proteomes" id="UP000582837"/>
    </source>
</evidence>
<dbReference type="Pfam" id="PF12838">
    <property type="entry name" value="Fer4_7"/>
    <property type="match status" value="1"/>
</dbReference>
<feature type="domain" description="4Fe-4S Mo/W bis-MGD-type" evidence="10">
    <location>
        <begin position="49"/>
        <end position="105"/>
    </location>
</feature>
<keyword evidence="7" id="KW-0411">Iron-sulfur</keyword>
<evidence type="ECO:0000256" key="1">
    <source>
        <dbReference type="ARBA" id="ARBA00022485"/>
    </source>
</evidence>
<evidence type="ECO:0000313" key="11">
    <source>
        <dbReference type="EMBL" id="MBB6072090.1"/>
    </source>
</evidence>
<dbReference type="Pfam" id="PF01568">
    <property type="entry name" value="Molydop_binding"/>
    <property type="match status" value="1"/>
</dbReference>
<dbReference type="PANTHER" id="PTHR43742">
    <property type="entry name" value="TRIMETHYLAMINE-N-OXIDE REDUCTASE"/>
    <property type="match status" value="1"/>
</dbReference>
<dbReference type="EMBL" id="JACHIA010000012">
    <property type="protein sequence ID" value="MBB6072090.1"/>
    <property type="molecule type" value="Genomic_DNA"/>
</dbReference>
<reference evidence="11 12" key="1">
    <citation type="submission" date="2020-08" db="EMBL/GenBank/DDBJ databases">
        <title>Genomic Encyclopedia of Type Strains, Phase IV (KMG-IV): sequencing the most valuable type-strain genomes for metagenomic binning, comparative biology and taxonomic classification.</title>
        <authorList>
            <person name="Goeker M."/>
        </authorList>
    </citation>
    <scope>NUCLEOTIDE SEQUENCE [LARGE SCALE GENOMIC DNA]</scope>
    <source>
        <strain evidence="11 12">DSM 29007</strain>
    </source>
</reference>
<dbReference type="Gene3D" id="3.30.70.20">
    <property type="match status" value="2"/>
</dbReference>
<feature type="domain" description="4Fe-4S ferredoxin-type" evidence="9">
    <location>
        <begin position="794"/>
        <end position="824"/>
    </location>
</feature>
<dbReference type="GO" id="GO:0043546">
    <property type="term" value="F:molybdopterin cofactor binding"/>
    <property type="evidence" value="ECO:0007669"/>
    <property type="project" value="InterPro"/>
</dbReference>
<evidence type="ECO:0000259" key="9">
    <source>
        <dbReference type="PROSITE" id="PS51379"/>
    </source>
</evidence>
<evidence type="ECO:0000256" key="3">
    <source>
        <dbReference type="ARBA" id="ARBA00022723"/>
    </source>
</evidence>
<sequence>MSDGMKRRTFLKVLGASGAATATVGCSTGQVEKLIPYVVPPEEVVPGVPTYYTTTCRECPAGCGMHVETHEGRVTKAEGNPDHPISHGNLCPRGQAAPQGLYHPDRYTGPSVMEFGVDQPRSTTWQQAETAVAEAIRTAPRGSVVYLTGGYAGSMDRLATDFATAIGARRVDWAPLEDTPRDLRFADADLLVSFGADFLETWGSPVDYAYQFSQQHAYNNGRRGKFVWVGPHRPLTGINADLWIPTRPGTEALLAQALAAGGDLSAVGAQIAPENPTPADTQRITTGLRTLGEWWGASARKVAFGPGYAVRGTNGEALRQAVDRLNGRTTAPATDARPMLQLIEQMRAGQVKVILMDSPNPAYTLPGGLKFAEALQKVPTRVTFSSFPDETSAMATHVLPQSHFLERWDDYIPQPGVFELVQPAMKPVFNTRAVGEILLGISRALRVVPTAGFTGTTWLDYLRASWAARAGSPEAWDGALRRGGVFAENGRGTQALGFTALDRQAQPAAAAPAAAPAVTAPAAAAAAGAVAATTAQPAPAAAPVVVPPAQVQAPPRAVAAATYQAPRYEGEANGLHLVVYPSIRFYDGRTANRPWLLELPDQVAKVSWDSWAEVHPDTAKAMDLEQGDEVEIRSPHGMVKTRIYVYPGIMRGAIAMQMGLGHEAFGRFTAGVGANPMKLLGGSVDPASGGLTTAGVRVSLTKTGRGNVTRAFPQGLVEQGVRVQHDRAISQAVGITELMRLDQKGPGFVPGEEKPIHQLKGSGGFVPVETTTDPAAYPPAGTEYGEYIDNETRWAMVVDLARCIGCAACVVACYAENNIPVVGPTEIRKGRELSWLRIERYFGVSRHEEEAMRDDATDDVRFLPMLCQHCGQAPCEPVCPVYAAYHTPDGLNGQVYNRCVGTRYCANNCPWKVRVFNWFTYQFAEPLNWQLNPDVTVREKGVMEKCTFCVQRIHEAERNATSEARALRDGEVVPACVQTCPTEVFVFGNIADPTTAVAQAARSNRGFRALGELNTQPAIVYLKKVTLHQPRNGGREAPPPAMGGTTEHQPQEGHEPAMQGGH</sequence>
<dbReference type="CDD" id="cd10551">
    <property type="entry name" value="PsrB"/>
    <property type="match status" value="1"/>
</dbReference>
<accession>A0A841H259</accession>
<evidence type="ECO:0000256" key="5">
    <source>
        <dbReference type="ARBA" id="ARBA00023002"/>
    </source>
</evidence>
<keyword evidence="4" id="KW-0732">Signal</keyword>
<dbReference type="SMART" id="SM00926">
    <property type="entry name" value="Molybdop_Fe4S4"/>
    <property type="match status" value="1"/>
</dbReference>
<evidence type="ECO:0000256" key="8">
    <source>
        <dbReference type="SAM" id="MobiDB-lite"/>
    </source>
</evidence>
<dbReference type="PROSITE" id="PS51669">
    <property type="entry name" value="4FE4S_MOW_BIS_MGD"/>
    <property type="match status" value="1"/>
</dbReference>
<dbReference type="PROSITE" id="PS51257">
    <property type="entry name" value="PROKAR_LIPOPROTEIN"/>
    <property type="match status" value="1"/>
</dbReference>
<dbReference type="GO" id="GO:0046872">
    <property type="term" value="F:metal ion binding"/>
    <property type="evidence" value="ECO:0007669"/>
    <property type="project" value="UniProtKB-KW"/>
</dbReference>
<evidence type="ECO:0000256" key="2">
    <source>
        <dbReference type="ARBA" id="ARBA00022505"/>
    </source>
</evidence>
<gene>
    <name evidence="11" type="ORF">HNQ61_003751</name>
</gene>
<dbReference type="InterPro" id="IPR009010">
    <property type="entry name" value="Asp_de-COase-like_dom_sf"/>
</dbReference>
<keyword evidence="2" id="KW-0500">Molybdenum</keyword>
<keyword evidence="6" id="KW-0408">Iron</keyword>
<dbReference type="Gene3D" id="3.30.2070.10">
    <property type="entry name" value="Formate dehydrogenase/DMSO reductase"/>
    <property type="match status" value="1"/>
</dbReference>
<feature type="region of interest" description="Disordered" evidence="8">
    <location>
        <begin position="1027"/>
        <end position="1062"/>
    </location>
</feature>
<dbReference type="PROSITE" id="PS51318">
    <property type="entry name" value="TAT"/>
    <property type="match status" value="1"/>
</dbReference>
<dbReference type="GO" id="GO:0051539">
    <property type="term" value="F:4 iron, 4 sulfur cluster binding"/>
    <property type="evidence" value="ECO:0007669"/>
    <property type="project" value="UniProtKB-KW"/>
</dbReference>
<dbReference type="InterPro" id="IPR006311">
    <property type="entry name" value="TAT_signal"/>
</dbReference>
<dbReference type="InterPro" id="IPR050612">
    <property type="entry name" value="Prok_Mopterin_Oxidored"/>
</dbReference>
<dbReference type="Gene3D" id="2.40.40.20">
    <property type="match status" value="1"/>
</dbReference>
<keyword evidence="5" id="KW-0560">Oxidoreductase</keyword>
<name>A0A841H259_9BACT</name>
<organism evidence="11 12">
    <name type="scientific">Longimicrobium terrae</name>
    <dbReference type="NCBI Taxonomy" id="1639882"/>
    <lineage>
        <taxon>Bacteria</taxon>
        <taxon>Pseudomonadati</taxon>
        <taxon>Gemmatimonadota</taxon>
        <taxon>Longimicrobiia</taxon>
        <taxon>Longimicrobiales</taxon>
        <taxon>Longimicrobiaceae</taxon>
        <taxon>Longimicrobium</taxon>
    </lineage>
</organism>
<keyword evidence="1" id="KW-0004">4Fe-4S</keyword>
<evidence type="ECO:0000256" key="7">
    <source>
        <dbReference type="ARBA" id="ARBA00023014"/>
    </source>
</evidence>
<keyword evidence="12" id="KW-1185">Reference proteome</keyword>